<dbReference type="EMBL" id="MAYW01000058">
    <property type="protein sequence ID" value="ODS32525.1"/>
    <property type="molecule type" value="Genomic_DNA"/>
</dbReference>
<sequence length="80" mass="9261">MGRLYDLQKLLRNANHRYLEFISSIDDRTAGIKRLKKASKSVEENGHSYKGFNFFNEEDLEILQTIARGEFNACPHENGD</sequence>
<evidence type="ECO:0000313" key="2">
    <source>
        <dbReference type="Proteomes" id="UP000094056"/>
    </source>
</evidence>
<protein>
    <submittedName>
        <fullName evidence="1">Uncharacterized protein</fullName>
    </submittedName>
</protein>
<dbReference type="Proteomes" id="UP000094056">
    <property type="component" value="Unassembled WGS sequence"/>
</dbReference>
<organism evidence="1 2">
    <name type="scientific">Candidatus Scalindua rubra</name>
    <dbReference type="NCBI Taxonomy" id="1872076"/>
    <lineage>
        <taxon>Bacteria</taxon>
        <taxon>Pseudomonadati</taxon>
        <taxon>Planctomycetota</taxon>
        <taxon>Candidatus Brocadiia</taxon>
        <taxon>Candidatus Brocadiales</taxon>
        <taxon>Candidatus Scalinduaceae</taxon>
        <taxon>Candidatus Scalindua</taxon>
    </lineage>
</organism>
<reference evidence="1 2" key="1">
    <citation type="submission" date="2016-07" db="EMBL/GenBank/DDBJ databases">
        <title>Draft genome of Scalindua rubra, obtained from a brine-seawater interface in the Red Sea, sheds light on salt adaptation in anammox bacteria.</title>
        <authorList>
            <person name="Speth D.R."/>
            <person name="Lagkouvardos I."/>
            <person name="Wang Y."/>
            <person name="Qian P.-Y."/>
            <person name="Dutilh B.E."/>
            <person name="Jetten M.S."/>
        </authorList>
    </citation>
    <scope>NUCLEOTIDE SEQUENCE [LARGE SCALE GENOMIC DNA]</scope>
    <source>
        <strain evidence="1">BSI-1</strain>
    </source>
</reference>
<dbReference type="AlphaFoldDB" id="A0A1E3XA53"/>
<gene>
    <name evidence="1" type="ORF">SCARUB_02325</name>
</gene>
<proteinExistence type="predicted"/>
<name>A0A1E3XA53_9BACT</name>
<comment type="caution">
    <text evidence="1">The sequence shown here is derived from an EMBL/GenBank/DDBJ whole genome shotgun (WGS) entry which is preliminary data.</text>
</comment>
<accession>A0A1E3XA53</accession>
<evidence type="ECO:0000313" key="1">
    <source>
        <dbReference type="EMBL" id="ODS32525.1"/>
    </source>
</evidence>